<accession>A0A6S6UJ86</accession>
<keyword evidence="1" id="KW-0812">Transmembrane</keyword>
<feature type="transmembrane region" description="Helical" evidence="1">
    <location>
        <begin position="38"/>
        <end position="62"/>
    </location>
</feature>
<name>A0A6S6UJ86_9GAMM</name>
<feature type="transmembrane region" description="Helical" evidence="1">
    <location>
        <begin position="137"/>
        <end position="163"/>
    </location>
</feature>
<keyword evidence="1" id="KW-1133">Transmembrane helix</keyword>
<dbReference type="EMBL" id="CACVAT010000479">
    <property type="protein sequence ID" value="CAA6828852.1"/>
    <property type="molecule type" value="Genomic_DNA"/>
</dbReference>
<feature type="transmembrane region" description="Helical" evidence="1">
    <location>
        <begin position="82"/>
        <end position="106"/>
    </location>
</feature>
<proteinExistence type="predicted"/>
<evidence type="ECO:0000256" key="1">
    <source>
        <dbReference type="SAM" id="Phobius"/>
    </source>
</evidence>
<evidence type="ECO:0000313" key="2">
    <source>
        <dbReference type="EMBL" id="CAA6828852.1"/>
    </source>
</evidence>
<reference evidence="2" key="1">
    <citation type="submission" date="2020-01" db="EMBL/GenBank/DDBJ databases">
        <authorList>
            <person name="Meier V. D."/>
            <person name="Meier V D."/>
        </authorList>
    </citation>
    <scope>NUCLEOTIDE SEQUENCE</scope>
    <source>
        <strain evidence="2">HLG_WM_MAG_09</strain>
    </source>
</reference>
<protein>
    <recommendedName>
        <fullName evidence="3">DUF5362 domain-containing protein</fullName>
    </recommendedName>
</protein>
<keyword evidence="1" id="KW-0472">Membrane</keyword>
<organism evidence="2">
    <name type="scientific">uncultured Thiotrichaceae bacterium</name>
    <dbReference type="NCBI Taxonomy" id="298394"/>
    <lineage>
        <taxon>Bacteria</taxon>
        <taxon>Pseudomonadati</taxon>
        <taxon>Pseudomonadota</taxon>
        <taxon>Gammaproteobacteria</taxon>
        <taxon>Thiotrichales</taxon>
        <taxon>Thiotrichaceae</taxon>
        <taxon>environmental samples</taxon>
    </lineage>
</organism>
<gene>
    <name evidence="2" type="ORF">HELGO_WM20845</name>
</gene>
<dbReference type="AlphaFoldDB" id="A0A6S6UJ86"/>
<evidence type="ECO:0008006" key="3">
    <source>
        <dbReference type="Google" id="ProtNLM"/>
    </source>
</evidence>
<sequence length="166" mass="17452">MSTQDAYAPPQSTVRDVSGGAGLMTDSIISSLRKTRPWVLLLSILGFIGTAFMVISGVFMLLGSGFMDMEGLEAAGVFGGSAMFIGMGAFYLVLGVIYFLASLYLLRYAGSIKRAVTGMQVADLELALAQQASFWKLLGILSLISIIAIIALMAFGIGSAVLMSGM</sequence>